<gene>
    <name evidence="2" type="ORF">DFP72DRAFT_1063832</name>
</gene>
<feature type="compositionally biased region" description="Polar residues" evidence="1">
    <location>
        <begin position="101"/>
        <end position="114"/>
    </location>
</feature>
<dbReference type="AlphaFoldDB" id="A0A8H6I7T1"/>
<feature type="region of interest" description="Disordered" evidence="1">
    <location>
        <begin position="86"/>
        <end position="142"/>
    </location>
</feature>
<feature type="compositionally biased region" description="Low complexity" evidence="1">
    <location>
        <begin position="131"/>
        <end position="142"/>
    </location>
</feature>
<feature type="compositionally biased region" description="Basic and acidic residues" evidence="1">
    <location>
        <begin position="86"/>
        <end position="96"/>
    </location>
</feature>
<keyword evidence="3" id="KW-1185">Reference proteome</keyword>
<evidence type="ECO:0000256" key="1">
    <source>
        <dbReference type="SAM" id="MobiDB-lite"/>
    </source>
</evidence>
<evidence type="ECO:0000313" key="3">
    <source>
        <dbReference type="Proteomes" id="UP000521943"/>
    </source>
</evidence>
<reference evidence="2 3" key="1">
    <citation type="submission" date="2020-07" db="EMBL/GenBank/DDBJ databases">
        <title>Comparative genomics of pyrophilous fungi reveals a link between fire events and developmental genes.</title>
        <authorList>
            <consortium name="DOE Joint Genome Institute"/>
            <person name="Steindorff A.S."/>
            <person name="Carver A."/>
            <person name="Calhoun S."/>
            <person name="Stillman K."/>
            <person name="Liu H."/>
            <person name="Lipzen A."/>
            <person name="Pangilinan J."/>
            <person name="Labutti K."/>
            <person name="Bruns T.D."/>
            <person name="Grigoriev I.V."/>
        </authorList>
    </citation>
    <scope>NUCLEOTIDE SEQUENCE [LARGE SCALE GENOMIC DNA]</scope>
    <source>
        <strain evidence="2 3">CBS 144469</strain>
    </source>
</reference>
<comment type="caution">
    <text evidence="2">The sequence shown here is derived from an EMBL/GenBank/DDBJ whole genome shotgun (WGS) entry which is preliminary data.</text>
</comment>
<name>A0A8H6I7T1_9AGAR</name>
<evidence type="ECO:0000313" key="2">
    <source>
        <dbReference type="EMBL" id="KAF6759464.1"/>
    </source>
</evidence>
<protein>
    <submittedName>
        <fullName evidence="2">Uncharacterized protein</fullName>
    </submittedName>
</protein>
<dbReference type="Proteomes" id="UP000521943">
    <property type="component" value="Unassembled WGS sequence"/>
</dbReference>
<dbReference type="EMBL" id="JACGCI010000015">
    <property type="protein sequence ID" value="KAF6759464.1"/>
    <property type="molecule type" value="Genomic_DNA"/>
</dbReference>
<proteinExistence type="predicted"/>
<organism evidence="2 3">
    <name type="scientific">Ephemerocybe angulata</name>
    <dbReference type="NCBI Taxonomy" id="980116"/>
    <lineage>
        <taxon>Eukaryota</taxon>
        <taxon>Fungi</taxon>
        <taxon>Dikarya</taxon>
        <taxon>Basidiomycota</taxon>
        <taxon>Agaricomycotina</taxon>
        <taxon>Agaricomycetes</taxon>
        <taxon>Agaricomycetidae</taxon>
        <taxon>Agaricales</taxon>
        <taxon>Agaricineae</taxon>
        <taxon>Psathyrellaceae</taxon>
        <taxon>Ephemerocybe</taxon>
    </lineage>
</organism>
<accession>A0A8H6I7T1</accession>
<sequence length="244" mass="27265">MNQLEEYLDQLSKEFATQKKGVDDQFTSFESKLDFMMEAILAYTSETKLVLRNLDIENNWIIAPRSSHFGRKNTLPANLSNAVLHRHESSTERCDSEGYPPQSTKFSPPESTGSGRVPATGASGAVHSNRTGGTDTESGSTGIHEYHRSEYTVDTSGTYISTPEWRQEMVESPMISSSNTQDRDTKDFDPEENSWRQEIEYLPSGSLIHSNAVLIISSNRSPRIIPLPERASTPHPELSKVQLV</sequence>